<dbReference type="PANTHER" id="PTHR36779:SF1">
    <property type="entry name" value="OS04G0600400 PROTEIN"/>
    <property type="match status" value="1"/>
</dbReference>
<accession>A0AAW2QW26</accession>
<protein>
    <submittedName>
        <fullName evidence="1">Uncharacterized protein</fullName>
    </submittedName>
</protein>
<reference evidence="1" key="2">
    <citation type="journal article" date="2024" name="Plant">
        <title>Genomic evolution and insights into agronomic trait innovations of Sesamum species.</title>
        <authorList>
            <person name="Miao H."/>
            <person name="Wang L."/>
            <person name="Qu L."/>
            <person name="Liu H."/>
            <person name="Sun Y."/>
            <person name="Le M."/>
            <person name="Wang Q."/>
            <person name="Wei S."/>
            <person name="Zheng Y."/>
            <person name="Lin W."/>
            <person name="Duan Y."/>
            <person name="Cao H."/>
            <person name="Xiong S."/>
            <person name="Wang X."/>
            <person name="Wei L."/>
            <person name="Li C."/>
            <person name="Ma Q."/>
            <person name="Ju M."/>
            <person name="Zhao R."/>
            <person name="Li G."/>
            <person name="Mu C."/>
            <person name="Tian Q."/>
            <person name="Mei H."/>
            <person name="Zhang T."/>
            <person name="Gao T."/>
            <person name="Zhang H."/>
        </authorList>
    </citation>
    <scope>NUCLEOTIDE SEQUENCE</scope>
    <source>
        <strain evidence="1">KEN8</strain>
    </source>
</reference>
<sequence>MEYAEMAQLYSLIVTVGELHLIDYVLEMVMGGGTKEYRIMVEYIDHSGHARYALAEAPNEALPNKCRPSFGAAWLTKDKFKVNETYECWYTLGISKVNINHEGLFNCQAEDPTTAEMLKRYSILRMMEEFCINLLRLLPEVFGGVRSPEVGYRLTSGLGIRGTSLGLAQRSMWQT</sequence>
<evidence type="ECO:0000313" key="1">
    <source>
        <dbReference type="EMBL" id="KAL0371961.1"/>
    </source>
</evidence>
<reference evidence="1" key="1">
    <citation type="submission" date="2020-06" db="EMBL/GenBank/DDBJ databases">
        <authorList>
            <person name="Li T."/>
            <person name="Hu X."/>
            <person name="Zhang T."/>
            <person name="Song X."/>
            <person name="Zhang H."/>
            <person name="Dai N."/>
            <person name="Sheng W."/>
            <person name="Hou X."/>
            <person name="Wei L."/>
        </authorList>
    </citation>
    <scope>NUCLEOTIDE SEQUENCE</scope>
    <source>
        <strain evidence="1">KEN8</strain>
        <tissue evidence="1">Leaf</tissue>
    </source>
</reference>
<dbReference type="PANTHER" id="PTHR36779">
    <property type="entry name" value="OSJNBA0083N12.13 PROTEIN"/>
    <property type="match status" value="1"/>
</dbReference>
<comment type="caution">
    <text evidence="1">The sequence shown here is derived from an EMBL/GenBank/DDBJ whole genome shotgun (WGS) entry which is preliminary data.</text>
</comment>
<name>A0AAW2QW26_9LAMI</name>
<organism evidence="1">
    <name type="scientific">Sesamum calycinum</name>
    <dbReference type="NCBI Taxonomy" id="2727403"/>
    <lineage>
        <taxon>Eukaryota</taxon>
        <taxon>Viridiplantae</taxon>
        <taxon>Streptophyta</taxon>
        <taxon>Embryophyta</taxon>
        <taxon>Tracheophyta</taxon>
        <taxon>Spermatophyta</taxon>
        <taxon>Magnoliopsida</taxon>
        <taxon>eudicotyledons</taxon>
        <taxon>Gunneridae</taxon>
        <taxon>Pentapetalae</taxon>
        <taxon>asterids</taxon>
        <taxon>lamiids</taxon>
        <taxon>Lamiales</taxon>
        <taxon>Pedaliaceae</taxon>
        <taxon>Sesamum</taxon>
    </lineage>
</organism>
<gene>
    <name evidence="1" type="ORF">Scaly_0877700</name>
</gene>
<dbReference type="EMBL" id="JACGWM010000005">
    <property type="protein sequence ID" value="KAL0371961.1"/>
    <property type="molecule type" value="Genomic_DNA"/>
</dbReference>
<dbReference type="AlphaFoldDB" id="A0AAW2QW26"/>
<proteinExistence type="predicted"/>